<feature type="compositionally biased region" description="Low complexity" evidence="4">
    <location>
        <begin position="375"/>
        <end position="385"/>
    </location>
</feature>
<name>A0A7S4FCK9_CHRCT</name>
<evidence type="ECO:0000256" key="2">
    <source>
        <dbReference type="ARBA" id="ARBA00022737"/>
    </source>
</evidence>
<proteinExistence type="predicted"/>
<dbReference type="EMBL" id="HBIZ01064168">
    <property type="protein sequence ID" value="CAE0786837.1"/>
    <property type="molecule type" value="Transcribed_RNA"/>
</dbReference>
<dbReference type="InterPro" id="IPR051959">
    <property type="entry name" value="PAK1-Kinase_Regulator"/>
</dbReference>
<dbReference type="SUPFAM" id="SSF50978">
    <property type="entry name" value="WD40 repeat-like"/>
    <property type="match status" value="1"/>
</dbReference>
<sequence>MVQVVLVCGGYEGQLRGYQLTVHSGTTADEITLTSMQSPNAASEPEMVGKAVPIFALLAHAGCVRALSCGGELLVSGGSEHTIGVYNVRKRREYGKLLQQDGGGALNCLRFHGRTHMISAGDDGEICIWRTSDWECLLRLKGHKGPVLDLAIHPSGRIALSVGNDKKLMLWNLTTGKCNYTSSLPTACKFVRWTPSGDAYVVASTRSLSHIPLAGGHERKFEQPAGTQLLCGAFESDGVFVSGSEDGALRLWDLRAETVEAALLGIKESAHASRVKAVERVMDKVIATASTNGELKVWRVMTTSVQLLVSLSTRLRVTSLATTTFGTAATIATAHTAPSLKKRKDSPALATAEAKAKPGSEATTKRANAAKRKSGPGASSAASAADTIHADRVDADTGAVDLTSETSNGAERAPLQPRKKKKISNMPGAAEPKSSGRKEPKKPVVKSILKKPKLANPSQAQGAELSKTGGNSGAAKGNGGAAKLKVKSKLKTNMTSSREATPRSLIKTSKRVVSAA</sequence>
<feature type="compositionally biased region" description="Gly residues" evidence="4">
    <location>
        <begin position="470"/>
        <end position="480"/>
    </location>
</feature>
<evidence type="ECO:0000256" key="3">
    <source>
        <dbReference type="PROSITE-ProRule" id="PRU00221"/>
    </source>
</evidence>
<dbReference type="Pfam" id="PF00400">
    <property type="entry name" value="WD40"/>
    <property type="match status" value="3"/>
</dbReference>
<feature type="compositionally biased region" description="Basic residues" evidence="4">
    <location>
        <begin position="443"/>
        <end position="453"/>
    </location>
</feature>
<protein>
    <recommendedName>
        <fullName evidence="6">P21-activated protein kinase-interacting protein 1-like</fullName>
    </recommendedName>
</protein>
<dbReference type="SMART" id="SM00320">
    <property type="entry name" value="WD40"/>
    <property type="match status" value="5"/>
</dbReference>
<dbReference type="PROSITE" id="PS00678">
    <property type="entry name" value="WD_REPEATS_1"/>
    <property type="match status" value="1"/>
</dbReference>
<evidence type="ECO:0000256" key="1">
    <source>
        <dbReference type="ARBA" id="ARBA00022574"/>
    </source>
</evidence>
<evidence type="ECO:0008006" key="6">
    <source>
        <dbReference type="Google" id="ProtNLM"/>
    </source>
</evidence>
<dbReference type="InterPro" id="IPR019775">
    <property type="entry name" value="WD40_repeat_CS"/>
</dbReference>
<evidence type="ECO:0000256" key="4">
    <source>
        <dbReference type="SAM" id="MobiDB-lite"/>
    </source>
</evidence>
<dbReference type="PANTHER" id="PTHR44675:SF1">
    <property type="entry name" value="P21-ACTIVATED PROTEIN KINASE-INTERACTING PROTEIN 1"/>
    <property type="match status" value="1"/>
</dbReference>
<gene>
    <name evidence="5" type="ORF">PCAR00345_LOCUS39545</name>
</gene>
<feature type="region of interest" description="Disordered" evidence="4">
    <location>
        <begin position="337"/>
        <end position="516"/>
    </location>
</feature>
<evidence type="ECO:0000313" key="5">
    <source>
        <dbReference type="EMBL" id="CAE0786837.1"/>
    </source>
</evidence>
<dbReference type="PANTHER" id="PTHR44675">
    <property type="entry name" value="PAK1 INTERACTING PROTEIN 1"/>
    <property type="match status" value="1"/>
</dbReference>
<accession>A0A7S4FCK9</accession>
<keyword evidence="1 3" id="KW-0853">WD repeat</keyword>
<dbReference type="InterPro" id="IPR001680">
    <property type="entry name" value="WD40_rpt"/>
</dbReference>
<feature type="repeat" description="WD" evidence="3">
    <location>
        <begin position="240"/>
        <end position="262"/>
    </location>
</feature>
<feature type="repeat" description="WD" evidence="3">
    <location>
        <begin position="140"/>
        <end position="181"/>
    </location>
</feature>
<keyword evidence="2" id="KW-0677">Repeat</keyword>
<reference evidence="5" key="1">
    <citation type="submission" date="2021-01" db="EMBL/GenBank/DDBJ databases">
        <authorList>
            <person name="Corre E."/>
            <person name="Pelletier E."/>
            <person name="Niang G."/>
            <person name="Scheremetjew M."/>
            <person name="Finn R."/>
            <person name="Kale V."/>
            <person name="Holt S."/>
            <person name="Cochrane G."/>
            <person name="Meng A."/>
            <person name="Brown T."/>
            <person name="Cohen L."/>
        </authorList>
    </citation>
    <scope>NUCLEOTIDE SEQUENCE</scope>
    <source>
        <strain evidence="5">CCMP645</strain>
    </source>
</reference>
<dbReference type="Gene3D" id="2.130.10.10">
    <property type="entry name" value="YVTN repeat-like/Quinoprotein amine dehydrogenase"/>
    <property type="match status" value="2"/>
</dbReference>
<dbReference type="AlphaFoldDB" id="A0A7S4FCK9"/>
<dbReference type="InterPro" id="IPR015943">
    <property type="entry name" value="WD40/YVTN_repeat-like_dom_sf"/>
</dbReference>
<dbReference type="PROSITE" id="PS50294">
    <property type="entry name" value="WD_REPEATS_REGION"/>
    <property type="match status" value="1"/>
</dbReference>
<organism evidence="5">
    <name type="scientific">Chrysotila carterae</name>
    <name type="common">Marine alga</name>
    <name type="synonym">Syracosphaera carterae</name>
    <dbReference type="NCBI Taxonomy" id="13221"/>
    <lineage>
        <taxon>Eukaryota</taxon>
        <taxon>Haptista</taxon>
        <taxon>Haptophyta</taxon>
        <taxon>Prymnesiophyceae</taxon>
        <taxon>Isochrysidales</taxon>
        <taxon>Isochrysidaceae</taxon>
        <taxon>Chrysotila</taxon>
    </lineage>
</organism>
<dbReference type="InterPro" id="IPR036322">
    <property type="entry name" value="WD40_repeat_dom_sf"/>
</dbReference>
<dbReference type="PROSITE" id="PS50082">
    <property type="entry name" value="WD_REPEATS_2"/>
    <property type="match status" value="2"/>
</dbReference>